<dbReference type="EMBL" id="JACFYF010000001">
    <property type="protein sequence ID" value="MBA5760716.1"/>
    <property type="molecule type" value="Genomic_DNA"/>
</dbReference>
<evidence type="ECO:0000313" key="2">
    <source>
        <dbReference type="EMBL" id="MBA5760716.1"/>
    </source>
</evidence>
<sequence>MSGTNLAPEKITSPFQLMAAWFAMLVLLSSVLLTAAVQIESPVWAAGYLVCFTSLVVITVIACVFLMLTKFRPHLQDGKEYARWLKDQGQYTQGVRLPELPSSAEATDKVEDNNFLVSLLNTPSAIALSQKLKARGYNVEVYEDPSPFPSEVHTSLSGQEGIWLGSRIPAREAINAIQLVLNDWSGLKYIHLSMDGGDPPDYVHEQIFFGGSNKVVERYGLKPWTPKELMALNPEMSDEEFQRKIREKYS</sequence>
<accession>A0A7W2IRR5</accession>
<keyword evidence="1" id="KW-1133">Transmembrane helix</keyword>
<feature type="transmembrane region" description="Helical" evidence="1">
    <location>
        <begin position="45"/>
        <end position="68"/>
    </location>
</feature>
<dbReference type="RefSeq" id="WP_182105297.1">
    <property type="nucleotide sequence ID" value="NZ_JACFYF010000001.1"/>
</dbReference>
<evidence type="ECO:0000256" key="1">
    <source>
        <dbReference type="SAM" id="Phobius"/>
    </source>
</evidence>
<organism evidence="2 3">
    <name type="scientific">Vibrio marinisediminis</name>
    <dbReference type="NCBI Taxonomy" id="2758441"/>
    <lineage>
        <taxon>Bacteria</taxon>
        <taxon>Pseudomonadati</taxon>
        <taxon>Pseudomonadota</taxon>
        <taxon>Gammaproteobacteria</taxon>
        <taxon>Vibrionales</taxon>
        <taxon>Vibrionaceae</taxon>
        <taxon>Vibrio</taxon>
    </lineage>
</organism>
<name>A0A7W2IRR5_9VIBR</name>
<keyword evidence="1" id="KW-0812">Transmembrane</keyword>
<comment type="caution">
    <text evidence="2">The sequence shown here is derived from an EMBL/GenBank/DDBJ whole genome shotgun (WGS) entry which is preliminary data.</text>
</comment>
<dbReference type="AlphaFoldDB" id="A0A7W2IRR5"/>
<reference evidence="2 3" key="1">
    <citation type="submission" date="2020-07" db="EMBL/GenBank/DDBJ databases">
        <title>Vibrio marinisediminis sp. nov., isolated from marine sediment.</title>
        <authorList>
            <person name="Ji X."/>
        </authorList>
    </citation>
    <scope>NUCLEOTIDE SEQUENCE [LARGE SCALE GENOMIC DNA]</scope>
    <source>
        <strain evidence="2 3">404</strain>
    </source>
</reference>
<protein>
    <submittedName>
        <fullName evidence="2">Uncharacterized protein</fullName>
    </submittedName>
</protein>
<gene>
    <name evidence="2" type="ORF">H2O73_00005</name>
</gene>
<feature type="transmembrane region" description="Helical" evidence="1">
    <location>
        <begin position="20"/>
        <end position="39"/>
    </location>
</feature>
<dbReference type="Proteomes" id="UP000571701">
    <property type="component" value="Unassembled WGS sequence"/>
</dbReference>
<keyword evidence="3" id="KW-1185">Reference proteome</keyword>
<evidence type="ECO:0000313" key="3">
    <source>
        <dbReference type="Proteomes" id="UP000571701"/>
    </source>
</evidence>
<proteinExistence type="predicted"/>
<keyword evidence="1" id="KW-0472">Membrane</keyword>